<dbReference type="InterPro" id="IPR036157">
    <property type="entry name" value="dUTPase-like_sf"/>
</dbReference>
<dbReference type="GO" id="GO:0006229">
    <property type="term" value="P:dUTP biosynthetic process"/>
    <property type="evidence" value="ECO:0007669"/>
    <property type="project" value="InterPro"/>
</dbReference>
<evidence type="ECO:0000256" key="1">
    <source>
        <dbReference type="ARBA" id="ARBA00022801"/>
    </source>
</evidence>
<dbReference type="SUPFAM" id="SSF51283">
    <property type="entry name" value="dUTPase-like"/>
    <property type="match status" value="1"/>
</dbReference>
<keyword evidence="1" id="KW-0378">Hydrolase</keyword>
<comment type="caution">
    <text evidence="3">The sequence shown here is derived from an EMBL/GenBank/DDBJ whole genome shotgun (WGS) entry which is preliminary data.</text>
</comment>
<keyword evidence="2" id="KW-0546">Nucleotide metabolism</keyword>
<evidence type="ECO:0000313" key="4">
    <source>
        <dbReference type="Proteomes" id="UP001174909"/>
    </source>
</evidence>
<proteinExistence type="predicted"/>
<dbReference type="CDD" id="cd07557">
    <property type="entry name" value="trimeric_dUTPase"/>
    <property type="match status" value="1"/>
</dbReference>
<reference evidence="3" key="1">
    <citation type="submission" date="2023-03" db="EMBL/GenBank/DDBJ databases">
        <authorList>
            <person name="Steffen K."/>
            <person name="Cardenas P."/>
        </authorList>
    </citation>
    <scope>NUCLEOTIDE SEQUENCE</scope>
</reference>
<dbReference type="Proteomes" id="UP001174909">
    <property type="component" value="Unassembled WGS sequence"/>
</dbReference>
<name>A0AA35THF0_GEOBA</name>
<dbReference type="PANTHER" id="PTHR42680">
    <property type="entry name" value="DCTP DEAMINASE"/>
    <property type="match status" value="1"/>
</dbReference>
<dbReference type="GO" id="GO:0008829">
    <property type="term" value="F:dCTP deaminase activity"/>
    <property type="evidence" value="ECO:0007669"/>
    <property type="project" value="InterPro"/>
</dbReference>
<keyword evidence="4" id="KW-1185">Reference proteome</keyword>
<sequence length="169" mass="18597">MELIAGAALRRRLADDPPLLSGLVDPEVQIQMNGVDLTLAEVSLFGRGPGRVDFDNRRRRIPAPEPLSPDGDGVFRLPAGPYWIRYHEVVNIPPDVFAIGRTRSSLLRSGAQIGTALWDSGYRGRSGSLLTVHHPDGLELIRDARVLQLVFFQLAAPAERTYAGAYQNE</sequence>
<dbReference type="EMBL" id="CASHTH010003616">
    <property type="protein sequence ID" value="CAI8047152.1"/>
    <property type="molecule type" value="Genomic_DNA"/>
</dbReference>
<gene>
    <name evidence="3" type="ORF">GBAR_LOCUS26052</name>
</gene>
<dbReference type="InterPro" id="IPR011962">
    <property type="entry name" value="dCTP_deaminase"/>
</dbReference>
<dbReference type="Pfam" id="PF22769">
    <property type="entry name" value="DCD"/>
    <property type="match status" value="1"/>
</dbReference>
<protein>
    <submittedName>
        <fullName evidence="3">Probable deoxyuridine 5'-triphosphate nucleotidohydrolase</fullName>
    </submittedName>
</protein>
<dbReference type="AlphaFoldDB" id="A0AA35THF0"/>
<dbReference type="PANTHER" id="PTHR42680:SF1">
    <property type="entry name" value="DEOXYURIDINE 5'-TRIPHOSPHATE NUCLEOTIDOHYDROLASE"/>
    <property type="match status" value="1"/>
</dbReference>
<dbReference type="NCBIfam" id="NF002598">
    <property type="entry name" value="PRK02253.1"/>
    <property type="match status" value="1"/>
</dbReference>
<dbReference type="InterPro" id="IPR033704">
    <property type="entry name" value="dUTPase_trimeric"/>
</dbReference>
<evidence type="ECO:0000256" key="2">
    <source>
        <dbReference type="ARBA" id="ARBA00023080"/>
    </source>
</evidence>
<evidence type="ECO:0000313" key="3">
    <source>
        <dbReference type="EMBL" id="CAI8047152.1"/>
    </source>
</evidence>
<organism evidence="3 4">
    <name type="scientific">Geodia barretti</name>
    <name type="common">Barrett's horny sponge</name>
    <dbReference type="NCBI Taxonomy" id="519541"/>
    <lineage>
        <taxon>Eukaryota</taxon>
        <taxon>Metazoa</taxon>
        <taxon>Porifera</taxon>
        <taxon>Demospongiae</taxon>
        <taxon>Heteroscleromorpha</taxon>
        <taxon>Tetractinellida</taxon>
        <taxon>Astrophorina</taxon>
        <taxon>Geodiidae</taxon>
        <taxon>Geodia</taxon>
    </lineage>
</organism>
<dbReference type="Gene3D" id="2.70.40.10">
    <property type="match status" value="1"/>
</dbReference>
<accession>A0AA35THF0</accession>